<sequence>MGRYLEEYEFSIMIKIYYSLHQSSTSSDILLAYPPNLNPITNENHAQTPATAETKPNSKSKKHSNPKPTPKPPASYHALAPHPVTSSSRPKGLHTASISDDGNSCSALVSRYYSVHCTCSTPSRCLYGSCR</sequence>
<evidence type="ECO:0000313" key="2">
    <source>
        <dbReference type="EMBL" id="RPB07649.1"/>
    </source>
</evidence>
<dbReference type="EMBL" id="ML119178">
    <property type="protein sequence ID" value="RPB07649.1"/>
    <property type="molecule type" value="Genomic_DNA"/>
</dbReference>
<dbReference type="EMBL" id="ML119162">
    <property type="protein sequence ID" value="RPB08482.1"/>
    <property type="molecule type" value="Genomic_DNA"/>
</dbReference>
<gene>
    <name evidence="3" type="ORF">P167DRAFT_340622</name>
    <name evidence="2" type="ORF">P167DRAFT_396640</name>
</gene>
<name>A0A3N4KE79_9PEZI</name>
<protein>
    <submittedName>
        <fullName evidence="2">Uncharacterized protein</fullName>
    </submittedName>
</protein>
<evidence type="ECO:0000256" key="1">
    <source>
        <dbReference type="SAM" id="MobiDB-lite"/>
    </source>
</evidence>
<proteinExistence type="predicted"/>
<organism evidence="2 4">
    <name type="scientific">Morchella conica CCBAS932</name>
    <dbReference type="NCBI Taxonomy" id="1392247"/>
    <lineage>
        <taxon>Eukaryota</taxon>
        <taxon>Fungi</taxon>
        <taxon>Dikarya</taxon>
        <taxon>Ascomycota</taxon>
        <taxon>Pezizomycotina</taxon>
        <taxon>Pezizomycetes</taxon>
        <taxon>Pezizales</taxon>
        <taxon>Morchellaceae</taxon>
        <taxon>Morchella</taxon>
    </lineage>
</organism>
<evidence type="ECO:0000313" key="4">
    <source>
        <dbReference type="Proteomes" id="UP000277580"/>
    </source>
</evidence>
<dbReference type="AlphaFoldDB" id="A0A3N4KE79"/>
<feature type="compositionally biased region" description="Polar residues" evidence="1">
    <location>
        <begin position="38"/>
        <end position="51"/>
    </location>
</feature>
<accession>A0A3N4KE79</accession>
<evidence type="ECO:0000313" key="3">
    <source>
        <dbReference type="EMBL" id="RPB08482.1"/>
    </source>
</evidence>
<reference evidence="2 4" key="1">
    <citation type="journal article" date="2018" name="Nat. Ecol. Evol.">
        <title>Pezizomycetes genomes reveal the molecular basis of ectomycorrhizal truffle lifestyle.</title>
        <authorList>
            <person name="Murat C."/>
            <person name="Payen T."/>
            <person name="Noel B."/>
            <person name="Kuo A."/>
            <person name="Morin E."/>
            <person name="Chen J."/>
            <person name="Kohler A."/>
            <person name="Krizsan K."/>
            <person name="Balestrini R."/>
            <person name="Da Silva C."/>
            <person name="Montanini B."/>
            <person name="Hainaut M."/>
            <person name="Levati E."/>
            <person name="Barry K.W."/>
            <person name="Belfiori B."/>
            <person name="Cichocki N."/>
            <person name="Clum A."/>
            <person name="Dockter R.B."/>
            <person name="Fauchery L."/>
            <person name="Guy J."/>
            <person name="Iotti M."/>
            <person name="Le Tacon F."/>
            <person name="Lindquist E.A."/>
            <person name="Lipzen A."/>
            <person name="Malagnac F."/>
            <person name="Mello A."/>
            <person name="Molinier V."/>
            <person name="Miyauchi S."/>
            <person name="Poulain J."/>
            <person name="Riccioni C."/>
            <person name="Rubini A."/>
            <person name="Sitrit Y."/>
            <person name="Splivallo R."/>
            <person name="Traeger S."/>
            <person name="Wang M."/>
            <person name="Zifcakova L."/>
            <person name="Wipf D."/>
            <person name="Zambonelli A."/>
            <person name="Paolocci F."/>
            <person name="Nowrousian M."/>
            <person name="Ottonello S."/>
            <person name="Baldrian P."/>
            <person name="Spatafora J.W."/>
            <person name="Henrissat B."/>
            <person name="Nagy L.G."/>
            <person name="Aury J.M."/>
            <person name="Wincker P."/>
            <person name="Grigoriev I.V."/>
            <person name="Bonfante P."/>
            <person name="Martin F.M."/>
        </authorList>
    </citation>
    <scope>NUCLEOTIDE SEQUENCE [LARGE SCALE GENOMIC DNA]</scope>
    <source>
        <strain evidence="2 4">CCBAS932</strain>
    </source>
</reference>
<feature type="region of interest" description="Disordered" evidence="1">
    <location>
        <begin position="31"/>
        <end position="100"/>
    </location>
</feature>
<keyword evidence="4" id="KW-1185">Reference proteome</keyword>
<dbReference type="Proteomes" id="UP000277580">
    <property type="component" value="Unassembled WGS sequence"/>
</dbReference>